<gene>
    <name evidence="2" type="ORF">PV09_01900</name>
</gene>
<proteinExistence type="predicted"/>
<name>A0A0D2AKD7_9PEZI</name>
<feature type="region of interest" description="Disordered" evidence="1">
    <location>
        <begin position="43"/>
        <end position="66"/>
    </location>
</feature>
<evidence type="ECO:0000313" key="3">
    <source>
        <dbReference type="Proteomes" id="UP000053259"/>
    </source>
</evidence>
<dbReference type="Proteomes" id="UP000053259">
    <property type="component" value="Unassembled WGS sequence"/>
</dbReference>
<dbReference type="InParanoid" id="A0A0D2AKD7"/>
<evidence type="ECO:0000313" key="2">
    <source>
        <dbReference type="EMBL" id="KIW07005.1"/>
    </source>
</evidence>
<protein>
    <submittedName>
        <fullName evidence="2">Uncharacterized protein</fullName>
    </submittedName>
</protein>
<dbReference type="AlphaFoldDB" id="A0A0D2AKD7"/>
<feature type="compositionally biased region" description="Basic and acidic residues" evidence="1">
    <location>
        <begin position="49"/>
        <end position="62"/>
    </location>
</feature>
<dbReference type="OrthoDB" id="5958943at2759"/>
<dbReference type="EMBL" id="KN847533">
    <property type="protein sequence ID" value="KIW07005.1"/>
    <property type="molecule type" value="Genomic_DNA"/>
</dbReference>
<dbReference type="RefSeq" id="XP_016216874.1">
    <property type="nucleotide sequence ID" value="XM_016354858.1"/>
</dbReference>
<dbReference type="VEuPathDB" id="FungiDB:PV09_01900"/>
<reference evidence="2 3" key="1">
    <citation type="submission" date="2015-01" db="EMBL/GenBank/DDBJ databases">
        <title>The Genome Sequence of Ochroconis gallopava CBS43764.</title>
        <authorList>
            <consortium name="The Broad Institute Genomics Platform"/>
            <person name="Cuomo C."/>
            <person name="de Hoog S."/>
            <person name="Gorbushina A."/>
            <person name="Stielow B."/>
            <person name="Teixiera M."/>
            <person name="Abouelleil A."/>
            <person name="Chapman S.B."/>
            <person name="Priest M."/>
            <person name="Young S.K."/>
            <person name="Wortman J."/>
            <person name="Nusbaum C."/>
            <person name="Birren B."/>
        </authorList>
    </citation>
    <scope>NUCLEOTIDE SEQUENCE [LARGE SCALE GENOMIC DNA]</scope>
    <source>
        <strain evidence="2 3">CBS 43764</strain>
    </source>
</reference>
<dbReference type="GeneID" id="27309873"/>
<evidence type="ECO:0000256" key="1">
    <source>
        <dbReference type="SAM" id="MobiDB-lite"/>
    </source>
</evidence>
<keyword evidence="3" id="KW-1185">Reference proteome</keyword>
<dbReference type="HOGENOM" id="CLU_006237_2_0_1"/>
<organism evidence="2 3">
    <name type="scientific">Verruconis gallopava</name>
    <dbReference type="NCBI Taxonomy" id="253628"/>
    <lineage>
        <taxon>Eukaryota</taxon>
        <taxon>Fungi</taxon>
        <taxon>Dikarya</taxon>
        <taxon>Ascomycota</taxon>
        <taxon>Pezizomycotina</taxon>
        <taxon>Dothideomycetes</taxon>
        <taxon>Pleosporomycetidae</taxon>
        <taxon>Venturiales</taxon>
        <taxon>Sympoventuriaceae</taxon>
        <taxon>Verruconis</taxon>
    </lineage>
</organism>
<accession>A0A0D2AKD7</accession>
<sequence length="740" mass="84462">MANSLHSRSCNGGFSTLFDEEQQSTRWMDIVLPIPKLRPSLSVRGINPARDRDSKFAEEPPTKKSKVMTSRPHQVVNLHEFKLYEVTNKAFIISGLRQIYDNSLEHGVSLWSTEQNCPYSKTSLWFQNCSVREDSSAFVPTSLYQRACQLDKALAHLRTRPLTAAEDAGSARSLKLAVMAFASRWSRAPVTSLHVENPFHTGESTLENVVSQEEMSESNDFEHLLQQSLYTAAMTSIQRWSKCDSFRMILAQILVFFIKRPPDENDVVEIQNLWAERKRCGHFQAEPGAASEINKSTHYPESRATCSDPLTAADNFTTSQSFRNLMRSDSREVHVGNALRHLLAWGPKIRCYIRQAFLRHINDNEGSSNLELAKQVLSNFNIMFWLAIMCDTAGSALDQRALTVSDQDAEIQLFNSERFDADGEADNKDEVFNQSKLEINGNTVAPKLWGRFLMLSNEPCENPYLYRGDDLVESAKRILREASPLKILLLRKVCQLQALMKEKASPGAIEQCISDALQVCTYWNMRFGEFFQNSISQHRSIPFSIRSWYVMLLGHWYLGYLQVANCIEQCDKQLTCTTIQAQLRRASSLVQQLQREGAFTISTLARVSCEDVENNVYDKSNQVYHDACRDSSMLTDPCGDCMFLALSTSCDTFFSWMRTLQLPPDSSQPGNIWLHRNIDLREVLDNYVVCIQALKLFGRQYDVAKLTAKFFEERINLLGMNDLTSHRNYIRRNFDAIRAC</sequence>